<organism evidence="6 7">
    <name type="scientific">Bradyrhizobium shewense</name>
    <dbReference type="NCBI Taxonomy" id="1761772"/>
    <lineage>
        <taxon>Bacteria</taxon>
        <taxon>Pseudomonadati</taxon>
        <taxon>Pseudomonadota</taxon>
        <taxon>Alphaproteobacteria</taxon>
        <taxon>Hyphomicrobiales</taxon>
        <taxon>Nitrobacteraceae</taxon>
        <taxon>Bradyrhizobium</taxon>
    </lineage>
</organism>
<dbReference type="PANTHER" id="PTHR30024:SF47">
    <property type="entry name" value="TAURINE-BINDING PERIPLASMIC PROTEIN"/>
    <property type="match status" value="1"/>
</dbReference>
<dbReference type="GO" id="GO:0042597">
    <property type="term" value="C:periplasmic space"/>
    <property type="evidence" value="ECO:0007669"/>
    <property type="project" value="UniProtKB-SubCell"/>
</dbReference>
<dbReference type="SMART" id="SM00062">
    <property type="entry name" value="PBPb"/>
    <property type="match status" value="1"/>
</dbReference>
<dbReference type="CDD" id="cd01008">
    <property type="entry name" value="PBP2_NrtA_SsuA_CpmA_like"/>
    <property type="match status" value="1"/>
</dbReference>
<comment type="similarity">
    <text evidence="2">Belongs to the bacterial solute-binding protein SsuA/TauA family.</text>
</comment>
<feature type="chain" id="PRO_5008682591" evidence="4">
    <location>
        <begin position="22"/>
        <end position="332"/>
    </location>
</feature>
<dbReference type="InterPro" id="IPR015168">
    <property type="entry name" value="SsuA/THI5"/>
</dbReference>
<keyword evidence="7" id="KW-1185">Reference proteome</keyword>
<evidence type="ECO:0000256" key="2">
    <source>
        <dbReference type="ARBA" id="ARBA00010742"/>
    </source>
</evidence>
<dbReference type="GO" id="GO:0042918">
    <property type="term" value="P:alkanesulfonate transmembrane transport"/>
    <property type="evidence" value="ECO:0007669"/>
    <property type="project" value="TreeGrafter"/>
</dbReference>
<evidence type="ECO:0000256" key="1">
    <source>
        <dbReference type="ARBA" id="ARBA00004418"/>
    </source>
</evidence>
<proteinExistence type="inferred from homology"/>
<dbReference type="Pfam" id="PF09084">
    <property type="entry name" value="NMT1"/>
    <property type="match status" value="1"/>
</dbReference>
<evidence type="ECO:0000256" key="4">
    <source>
        <dbReference type="SAM" id="SignalP"/>
    </source>
</evidence>
<gene>
    <name evidence="6" type="ORF">GA0061098_1001110</name>
</gene>
<evidence type="ECO:0000313" key="7">
    <source>
        <dbReference type="Proteomes" id="UP000199184"/>
    </source>
</evidence>
<feature type="domain" description="Solute-binding protein family 3/N-terminal" evidence="5">
    <location>
        <begin position="43"/>
        <end position="247"/>
    </location>
</feature>
<evidence type="ECO:0000313" key="6">
    <source>
        <dbReference type="EMBL" id="SCB08170.1"/>
    </source>
</evidence>
<dbReference type="EMBL" id="FMAI01000001">
    <property type="protein sequence ID" value="SCB08170.1"/>
    <property type="molecule type" value="Genomic_DNA"/>
</dbReference>
<dbReference type="Gene3D" id="3.40.190.10">
    <property type="entry name" value="Periplasmic binding protein-like II"/>
    <property type="match status" value="2"/>
</dbReference>
<keyword evidence="3 4" id="KW-0732">Signal</keyword>
<comment type="subcellular location">
    <subcellularLocation>
        <location evidence="1">Periplasm</location>
    </subcellularLocation>
</comment>
<dbReference type="Proteomes" id="UP000199184">
    <property type="component" value="Unassembled WGS sequence"/>
</dbReference>
<feature type="signal peptide" evidence="4">
    <location>
        <begin position="1"/>
        <end position="21"/>
    </location>
</feature>
<accession>A0A1C3TY47</accession>
<dbReference type="InterPro" id="IPR001638">
    <property type="entry name" value="Solute-binding_3/MltF_N"/>
</dbReference>
<evidence type="ECO:0000259" key="5">
    <source>
        <dbReference type="SMART" id="SM00062"/>
    </source>
</evidence>
<dbReference type="PANTHER" id="PTHR30024">
    <property type="entry name" value="ALIPHATIC SULFONATES-BINDING PROTEIN-RELATED"/>
    <property type="match status" value="1"/>
</dbReference>
<name>A0A1C3TY47_9BRAD</name>
<evidence type="ECO:0000256" key="3">
    <source>
        <dbReference type="ARBA" id="ARBA00022729"/>
    </source>
</evidence>
<sequence>MRSTTALRFAAFVLSASFLFATPECATAEELLKARLAQNLGPISGLAIVANAKGIFAKQGLDISISNFTSGKQCLDTVLGGGADIATTAEAPVTAAAMAQQPIAFVAGMEYSDLKTMTAASAGIKTKADLRGKRIAFTAGTGSEVYTSVLLKAAGLTSKDVTLVNLRPQEMLPAMAAGSIDAFDTWEPHVANAKKALGEGATPLETKGLYSETFNIVVTQSYLAANPAIVSKFLASLIEAEGWLKAHPDEAIDVIAAATGMKRDELAAIWPDYVYRVRLDDKLLATLKTHATWRLETGNHPPGATMPDFSKVLVTAPLKAVDPARVTLEARP</sequence>
<reference evidence="7" key="1">
    <citation type="submission" date="2016-08" db="EMBL/GenBank/DDBJ databases">
        <authorList>
            <person name="Varghese N."/>
            <person name="Submissions Spin"/>
        </authorList>
    </citation>
    <scope>NUCLEOTIDE SEQUENCE [LARGE SCALE GENOMIC DNA]</scope>
    <source>
        <strain evidence="7">ERR11</strain>
    </source>
</reference>
<dbReference type="SUPFAM" id="SSF53850">
    <property type="entry name" value="Periplasmic binding protein-like II"/>
    <property type="match status" value="1"/>
</dbReference>
<dbReference type="AlphaFoldDB" id="A0A1C3TY47"/>
<protein>
    <submittedName>
        <fullName evidence="6">NitT/TauT family transport system substrate-binding protein</fullName>
    </submittedName>
</protein>